<keyword evidence="1" id="KW-0343">GTPase activation</keyword>
<dbReference type="CDD" id="cd04402">
    <property type="entry name" value="RhoGAP_ARHGAP20"/>
    <property type="match status" value="1"/>
</dbReference>
<keyword evidence="2" id="KW-0597">Phosphoprotein</keyword>
<protein>
    <submittedName>
        <fullName evidence="5 6">Rho GTPase regulating protein, putative</fullName>
    </submittedName>
</protein>
<dbReference type="EMBL" id="AAZO01002204">
    <property type="status" value="NOT_ANNOTATED_CDS"/>
    <property type="molecule type" value="Genomic_DNA"/>
</dbReference>
<feature type="compositionally biased region" description="Pro residues" evidence="3">
    <location>
        <begin position="898"/>
        <end position="907"/>
    </location>
</feature>
<dbReference type="InterPro" id="IPR008936">
    <property type="entry name" value="Rho_GTPase_activation_prot"/>
</dbReference>
<dbReference type="SUPFAM" id="SSF50729">
    <property type="entry name" value="PH domain-like"/>
    <property type="match status" value="1"/>
</dbReference>
<dbReference type="GO" id="GO:0007165">
    <property type="term" value="P:signal transduction"/>
    <property type="evidence" value="ECO:0007669"/>
    <property type="project" value="InterPro"/>
</dbReference>
<dbReference type="GO" id="GO:0035023">
    <property type="term" value="P:regulation of Rho protein signal transduction"/>
    <property type="evidence" value="ECO:0007669"/>
    <property type="project" value="InterPro"/>
</dbReference>
<proteinExistence type="predicted"/>
<sequence>MYFKGFLYFVVQVVKKGQEESDLERIQDLFPGDALGLYDKDALTMRMKGLIRKRSTTASKLQRALSAKRTEPEEQSLPKDGQDKRVFLLETPVQFTTGVQSQERHLFLFNDLLLVAKARSGGNFKLKEKVRISEIWMTKCSMEDVIEVHKSQETSFVIGWPTTNVVATFSTQATRDLWWNKLSEVVAIEREKEPKSTNIQVLYNDVSTGIEYVKTFSIGPHDTATRCIALALDHLEMRGLNAAEFQLWAKTSRDEAPYPLIGHERPFAIKLSCLREGLSTEEGFDLDHCNNVHGPDMLTRCQFILRNIQRPLECASAEGKKDRKKSRKSPMRIRHVFRRSVNKDDCVDHPYPGVLFGQPLSKVTDGELPPPPVMSMFQQVFQKGPFTQGIFRKSANARLVRELRDKLDSGEDVQLDVVPVLVTAALLKEFLRSLPEPLLGSTLYPLWLEALNCGNQSERLLRLKSLVEQLPKSNQILLAHFLCVLHHIARKSSLNLMSAGNLGVCVGPSLLWTPCMTPAGSKAVPALVEALVTHCEVIIGPHVPHLLGEPPERPQDSGAEESDSLHSGGLRRDDSSIDSLERELLDPPRKDKMSLSRDSGLTMSDSQLYTPDEEESTSSSSCGSGRGVYSNTTTPTHANNYHPHNKVSPSYSVPGGNTNLAPSALTTTPNRKYVRVYRGWEERVQDCCRNRSNSIYSQTVRSGSGVINSNFQRQDWFRQRSQLKRLNSGGIPTDSTGARSASQESLLGSHSKEPCETTTGRQMMCKERKFQHLPPVHLDPLPDEKKSAERRGRLRQRELAHKTAAQRSKSLPPLEEHTRHDSVDQKWYSPPNGENWNRSGYDETNYSCKVPDVVVTRTKKDGHSVHKSINSNRNHVRDDLKKLENTLPPLQKSRTIEIPPPYRPPPTVGTTSLNTRAPITTYHLRKALSRRIIIDQDDHQEESYV</sequence>
<dbReference type="CDD" id="cd17115">
    <property type="entry name" value="RA_RHG20"/>
    <property type="match status" value="1"/>
</dbReference>
<gene>
    <name evidence="6" type="primary">8240062</name>
    <name evidence="5" type="ORF">Phum_PHUM189850</name>
</gene>
<dbReference type="Proteomes" id="UP000009046">
    <property type="component" value="Unassembled WGS sequence"/>
</dbReference>
<feature type="compositionally biased region" description="Basic and acidic residues" evidence="3">
    <location>
        <begin position="780"/>
        <end position="801"/>
    </location>
</feature>
<dbReference type="InterPro" id="IPR047887">
    <property type="entry name" value="ARHGAP20_PH"/>
</dbReference>
<dbReference type="GeneID" id="8240062"/>
<dbReference type="Pfam" id="PF00620">
    <property type="entry name" value="RhoGAP"/>
    <property type="match status" value="1"/>
</dbReference>
<feature type="region of interest" description="Disordered" evidence="3">
    <location>
        <begin position="545"/>
        <end position="665"/>
    </location>
</feature>
<feature type="compositionally biased region" description="Polar residues" evidence="3">
    <location>
        <begin position="596"/>
        <end position="609"/>
    </location>
</feature>
<evidence type="ECO:0000313" key="5">
    <source>
        <dbReference type="EMBL" id="EEB12539.1"/>
    </source>
</evidence>
<dbReference type="PANTHER" id="PTHR23179:SF3">
    <property type="entry name" value="RHO GTPASE-ACTIVATING PROTEIN 20"/>
    <property type="match status" value="1"/>
</dbReference>
<feature type="region of interest" description="Disordered" evidence="3">
    <location>
        <begin position="774"/>
        <end position="831"/>
    </location>
</feature>
<evidence type="ECO:0000256" key="2">
    <source>
        <dbReference type="ARBA" id="ARBA00022553"/>
    </source>
</evidence>
<dbReference type="Pfam" id="PF22286">
    <property type="entry name" value="RHG20_PH"/>
    <property type="match status" value="1"/>
</dbReference>
<reference evidence="6" key="3">
    <citation type="submission" date="2020-05" db="UniProtKB">
        <authorList>
            <consortium name="EnsemblMetazoa"/>
        </authorList>
    </citation>
    <scope>IDENTIFICATION</scope>
    <source>
        <strain evidence="6">USDA</strain>
    </source>
</reference>
<dbReference type="STRING" id="121224.E0VGN3"/>
<dbReference type="GO" id="GO:0005096">
    <property type="term" value="F:GTPase activator activity"/>
    <property type="evidence" value="ECO:0007669"/>
    <property type="project" value="UniProtKB-KW"/>
</dbReference>
<dbReference type="PANTHER" id="PTHR23179">
    <property type="entry name" value="T-CELL ACTIVATION RHO GTPASE ACTIVATING PROTEIN-RELATED"/>
    <property type="match status" value="1"/>
</dbReference>
<dbReference type="Gene3D" id="2.30.29.30">
    <property type="entry name" value="Pleckstrin-homology domain (PH domain)/Phosphotyrosine-binding domain (PTB)"/>
    <property type="match status" value="1"/>
</dbReference>
<dbReference type="Gene3D" id="1.10.555.10">
    <property type="entry name" value="Rho GTPase activation protein"/>
    <property type="match status" value="1"/>
</dbReference>
<feature type="region of interest" description="Disordered" evidence="3">
    <location>
        <begin position="893"/>
        <end position="914"/>
    </location>
</feature>
<name>E0VGN3_PEDHC</name>
<dbReference type="RefSeq" id="XP_002425277.1">
    <property type="nucleotide sequence ID" value="XM_002425232.1"/>
</dbReference>
<dbReference type="eggNOG" id="KOG4724">
    <property type="taxonomic scope" value="Eukaryota"/>
</dbReference>
<dbReference type="OMA" id="VEHNFRE"/>
<evidence type="ECO:0000313" key="6">
    <source>
        <dbReference type="EnsemblMetazoa" id="PHUM189850-PA"/>
    </source>
</evidence>
<dbReference type="HOGENOM" id="CLU_311081_0_0_1"/>
<dbReference type="VEuPathDB" id="VectorBase:PHUM189850"/>
<feature type="compositionally biased region" description="Basic and acidic residues" evidence="3">
    <location>
        <begin position="814"/>
        <end position="824"/>
    </location>
</feature>
<dbReference type="InterPro" id="IPR011993">
    <property type="entry name" value="PH-like_dom_sf"/>
</dbReference>
<feature type="compositionally biased region" description="Polar residues" evidence="3">
    <location>
        <begin position="733"/>
        <end position="748"/>
    </location>
</feature>
<evidence type="ECO:0000256" key="1">
    <source>
        <dbReference type="ARBA" id="ARBA00022468"/>
    </source>
</evidence>
<feature type="compositionally biased region" description="Polar residues" evidence="3">
    <location>
        <begin position="647"/>
        <end position="665"/>
    </location>
</feature>
<dbReference type="SUPFAM" id="SSF48350">
    <property type="entry name" value="GTPase activation domain, GAP"/>
    <property type="match status" value="1"/>
</dbReference>
<dbReference type="EnsemblMetazoa" id="PHUM189850-RA">
    <property type="protein sequence ID" value="PHUM189850-PA"/>
    <property type="gene ID" value="PHUM189850"/>
</dbReference>
<dbReference type="EMBL" id="DS235150">
    <property type="protein sequence ID" value="EEB12539.1"/>
    <property type="molecule type" value="Genomic_DNA"/>
</dbReference>
<dbReference type="PROSITE" id="PS50238">
    <property type="entry name" value="RHOGAP"/>
    <property type="match status" value="1"/>
</dbReference>
<dbReference type="InterPro" id="IPR047886">
    <property type="entry name" value="ARHGAP20-like_RhoGAP"/>
</dbReference>
<feature type="region of interest" description="Disordered" evidence="3">
    <location>
        <begin position="726"/>
        <end position="759"/>
    </location>
</feature>
<dbReference type="AlphaFoldDB" id="E0VGN3"/>
<reference evidence="5" key="1">
    <citation type="submission" date="2007-04" db="EMBL/GenBank/DDBJ databases">
        <title>Annotation of Pediculus humanus corporis strain USDA.</title>
        <authorList>
            <person name="Kirkness E."/>
            <person name="Hannick L."/>
            <person name="Hass B."/>
            <person name="Bruggner R."/>
            <person name="Lawson D."/>
            <person name="Bidwell S."/>
            <person name="Joardar V."/>
            <person name="Caler E."/>
            <person name="Walenz B."/>
            <person name="Inman J."/>
            <person name="Schobel S."/>
            <person name="Galinsky K."/>
            <person name="Amedeo P."/>
            <person name="Strausberg R."/>
        </authorList>
    </citation>
    <scope>NUCLEOTIDE SEQUENCE</scope>
    <source>
        <strain evidence="5">USDA</strain>
    </source>
</reference>
<dbReference type="OrthoDB" id="27389at2759"/>
<accession>E0VGN3</accession>
<reference evidence="5" key="2">
    <citation type="submission" date="2007-04" db="EMBL/GenBank/DDBJ databases">
        <title>The genome of the human body louse.</title>
        <authorList>
            <consortium name="The Human Body Louse Genome Consortium"/>
            <person name="Kirkness E."/>
            <person name="Walenz B."/>
            <person name="Hass B."/>
            <person name="Bruggner R."/>
            <person name="Strausberg R."/>
        </authorList>
    </citation>
    <scope>NUCLEOTIDE SEQUENCE</scope>
    <source>
        <strain evidence="5">USDA</strain>
    </source>
</reference>
<dbReference type="KEGG" id="phu:Phum_PHUM189850"/>
<dbReference type="InParanoid" id="E0VGN3"/>
<dbReference type="SMART" id="SM00324">
    <property type="entry name" value="RhoGAP"/>
    <property type="match status" value="1"/>
</dbReference>
<feature type="domain" description="Rho-GAP" evidence="4">
    <location>
        <begin position="358"/>
        <end position="539"/>
    </location>
</feature>
<evidence type="ECO:0000256" key="3">
    <source>
        <dbReference type="SAM" id="MobiDB-lite"/>
    </source>
</evidence>
<dbReference type="InterPro" id="IPR047888">
    <property type="entry name" value="ARHGAP20_RA"/>
</dbReference>
<evidence type="ECO:0000313" key="7">
    <source>
        <dbReference type="Proteomes" id="UP000009046"/>
    </source>
</evidence>
<dbReference type="InterPro" id="IPR000198">
    <property type="entry name" value="RhoGAP_dom"/>
</dbReference>
<feature type="compositionally biased region" description="Low complexity" evidence="3">
    <location>
        <begin position="617"/>
        <end position="630"/>
    </location>
</feature>
<dbReference type="CDD" id="cd13319">
    <property type="entry name" value="PH_RARhoGAP"/>
    <property type="match status" value="1"/>
</dbReference>
<keyword evidence="7" id="KW-1185">Reference proteome</keyword>
<dbReference type="CTD" id="8240062"/>
<evidence type="ECO:0000259" key="4">
    <source>
        <dbReference type="PROSITE" id="PS50238"/>
    </source>
</evidence>
<feature type="compositionally biased region" description="Basic and acidic residues" evidence="3">
    <location>
        <begin position="570"/>
        <end position="595"/>
    </location>
</feature>
<organism>
    <name type="scientific">Pediculus humanus subsp. corporis</name>
    <name type="common">Body louse</name>
    <dbReference type="NCBI Taxonomy" id="121224"/>
    <lineage>
        <taxon>Eukaryota</taxon>
        <taxon>Metazoa</taxon>
        <taxon>Ecdysozoa</taxon>
        <taxon>Arthropoda</taxon>
        <taxon>Hexapoda</taxon>
        <taxon>Insecta</taxon>
        <taxon>Pterygota</taxon>
        <taxon>Neoptera</taxon>
        <taxon>Paraneoptera</taxon>
        <taxon>Psocodea</taxon>
        <taxon>Troctomorpha</taxon>
        <taxon>Phthiraptera</taxon>
        <taxon>Anoplura</taxon>
        <taxon>Pediculidae</taxon>
        <taxon>Pediculus</taxon>
    </lineage>
</organism>